<dbReference type="OrthoDB" id="6114029at2759"/>
<comment type="similarity">
    <text evidence="1 2">Belongs to the peptidase C14A family.</text>
</comment>
<feature type="domain" description="Caspase family p20" evidence="5">
    <location>
        <begin position="205"/>
        <end position="326"/>
    </location>
</feature>
<dbReference type="InterPro" id="IPR029030">
    <property type="entry name" value="Caspase-like_dom_sf"/>
</dbReference>
<dbReference type="InterPro" id="IPR015917">
    <property type="entry name" value="Pept_C14A"/>
</dbReference>
<keyword evidence="7" id="KW-1185">Reference proteome</keyword>
<dbReference type="InterPro" id="IPR001309">
    <property type="entry name" value="Pept_C14_p20"/>
</dbReference>
<dbReference type="SMART" id="SM00115">
    <property type="entry name" value="CASc"/>
    <property type="match status" value="1"/>
</dbReference>
<feature type="region of interest" description="Disordered" evidence="3">
    <location>
        <begin position="1"/>
        <end position="84"/>
    </location>
</feature>
<evidence type="ECO:0000256" key="2">
    <source>
        <dbReference type="RuleBase" id="RU003971"/>
    </source>
</evidence>
<feature type="compositionally biased region" description="Polar residues" evidence="3">
    <location>
        <begin position="137"/>
        <end position="164"/>
    </location>
</feature>
<feature type="compositionally biased region" description="Basic residues" evidence="3">
    <location>
        <begin position="15"/>
        <end position="31"/>
    </location>
</feature>
<evidence type="ECO:0000259" key="4">
    <source>
        <dbReference type="PROSITE" id="PS50207"/>
    </source>
</evidence>
<protein>
    <recommendedName>
        <fullName evidence="8">Caspase family p20 domain-containing protein</fullName>
    </recommendedName>
</protein>
<dbReference type="PANTHER" id="PTHR22576:SF41">
    <property type="entry name" value="CASPASE 14, APOPTOSIS-RELATED CYSTEINE PEPTIDASE"/>
    <property type="match status" value="1"/>
</dbReference>
<dbReference type="Gene3D" id="3.40.50.1460">
    <property type="match status" value="1"/>
</dbReference>
<dbReference type="InterPro" id="IPR002138">
    <property type="entry name" value="Pept_C14_p10"/>
</dbReference>
<dbReference type="PRINTS" id="PR00376">
    <property type="entry name" value="IL1BCENZYME"/>
</dbReference>
<comment type="caution">
    <text evidence="6">The sequence shown here is derived from an EMBL/GenBank/DDBJ whole genome shotgun (WGS) entry which is preliminary data.</text>
</comment>
<dbReference type="AlphaFoldDB" id="A0A2G5TVP0"/>
<gene>
    <name evidence="6" type="primary">Cnig_chr_IV.g12065</name>
    <name evidence="6" type="ORF">B9Z55_012065</name>
</gene>
<evidence type="ECO:0000313" key="7">
    <source>
        <dbReference type="Proteomes" id="UP000230233"/>
    </source>
</evidence>
<organism evidence="6 7">
    <name type="scientific">Caenorhabditis nigoni</name>
    <dbReference type="NCBI Taxonomy" id="1611254"/>
    <lineage>
        <taxon>Eukaryota</taxon>
        <taxon>Metazoa</taxon>
        <taxon>Ecdysozoa</taxon>
        <taxon>Nematoda</taxon>
        <taxon>Chromadorea</taxon>
        <taxon>Rhabditida</taxon>
        <taxon>Rhabditina</taxon>
        <taxon>Rhabditomorpha</taxon>
        <taxon>Rhabditoidea</taxon>
        <taxon>Rhabditidae</taxon>
        <taxon>Peloderinae</taxon>
        <taxon>Caenorhabditis</taxon>
    </lineage>
</organism>
<proteinExistence type="inferred from homology"/>
<dbReference type="PROSITE" id="PS50208">
    <property type="entry name" value="CASPASE_P20"/>
    <property type="match status" value="1"/>
</dbReference>
<sequence>MMSDNDKNEMDTKGIKKNRGKRERSLRRKKFEKMARLAAEQLEKDAQSSKKSSEEPSGVPLEDLDYDGVVGMENGASDAVDEPVNSEVLKIFPKESEINPDDGLKSIEMETTGLNNDPTNSEIVKNSDPDQTEDHTNQNQGGELESESVQEVTVNGEASKSSENFAKVADETSNPKDIRFFFEDKDMVFGKRRQQDLRKEYRNEKTSNCLVIYNPEFKNGECDDGILADLENVYGLFQNLNFKMYRCSNQTAEGIRQKIKKFAELSNHGDAALLIVLTHGDSKGVMGVDKQYFDPMSIFDLLGPEKAPALAGKPKIVLYEHCRGSSEDRGFAIVNDDDDEVHRANDTVMVDGKSQSWIPKNADFLINFSTSAGQSSFANKVYGSKHMQIMCQVFAQRAHCDCLEEMLREIRNRMADLEIVRRRGTIFKQMPETHSTLRKSFFFKVRKLE</sequence>
<feature type="domain" description="Caspase family p10" evidence="4">
    <location>
        <begin position="354"/>
        <end position="443"/>
    </location>
</feature>
<dbReference type="Proteomes" id="UP000230233">
    <property type="component" value="Chromosome IV"/>
</dbReference>
<dbReference type="GO" id="GO:0004197">
    <property type="term" value="F:cysteine-type endopeptidase activity"/>
    <property type="evidence" value="ECO:0007669"/>
    <property type="project" value="InterPro"/>
</dbReference>
<feature type="compositionally biased region" description="Basic and acidic residues" evidence="3">
    <location>
        <begin position="125"/>
        <end position="136"/>
    </location>
</feature>
<feature type="region of interest" description="Disordered" evidence="3">
    <location>
        <begin position="108"/>
        <end position="169"/>
    </location>
</feature>
<reference evidence="7" key="1">
    <citation type="submission" date="2017-10" db="EMBL/GenBank/DDBJ databases">
        <title>Rapid genome shrinkage in a self-fertile nematode reveals novel sperm competition proteins.</title>
        <authorList>
            <person name="Yin D."/>
            <person name="Schwarz E.M."/>
            <person name="Thomas C.G."/>
            <person name="Felde R.L."/>
            <person name="Korf I.F."/>
            <person name="Cutter A.D."/>
            <person name="Schartner C.M."/>
            <person name="Ralston E.J."/>
            <person name="Meyer B.J."/>
            <person name="Haag E.S."/>
        </authorList>
    </citation>
    <scope>NUCLEOTIDE SEQUENCE [LARGE SCALE GENOMIC DNA]</scope>
    <source>
        <strain evidence="7">JU1422</strain>
    </source>
</reference>
<dbReference type="Pfam" id="PF00656">
    <property type="entry name" value="Peptidase_C14"/>
    <property type="match status" value="1"/>
</dbReference>
<name>A0A2G5TVP0_9PELO</name>
<evidence type="ECO:0008006" key="8">
    <source>
        <dbReference type="Google" id="ProtNLM"/>
    </source>
</evidence>
<feature type="compositionally biased region" description="Basic and acidic residues" evidence="3">
    <location>
        <begin position="1"/>
        <end position="14"/>
    </location>
</feature>
<feature type="compositionally biased region" description="Basic and acidic residues" evidence="3">
    <location>
        <begin position="41"/>
        <end position="54"/>
    </location>
</feature>
<dbReference type="GO" id="GO:0006508">
    <property type="term" value="P:proteolysis"/>
    <property type="evidence" value="ECO:0007669"/>
    <property type="project" value="InterPro"/>
</dbReference>
<dbReference type="EMBL" id="PDUG01000004">
    <property type="protein sequence ID" value="PIC31328.1"/>
    <property type="molecule type" value="Genomic_DNA"/>
</dbReference>
<dbReference type="InterPro" id="IPR052039">
    <property type="entry name" value="Caspase-related_regulators"/>
</dbReference>
<feature type="compositionally biased region" description="Polar residues" evidence="3">
    <location>
        <begin position="112"/>
        <end position="124"/>
    </location>
</feature>
<accession>A0A2G5TVP0</accession>
<evidence type="ECO:0000313" key="6">
    <source>
        <dbReference type="EMBL" id="PIC31328.1"/>
    </source>
</evidence>
<dbReference type="PROSITE" id="PS50207">
    <property type="entry name" value="CASPASE_P10"/>
    <property type="match status" value="1"/>
</dbReference>
<dbReference type="SUPFAM" id="SSF52129">
    <property type="entry name" value="Caspase-like"/>
    <property type="match status" value="1"/>
</dbReference>
<dbReference type="PANTHER" id="PTHR22576">
    <property type="entry name" value="MUCOSA ASSOCIATED LYMPHOID TISSUE LYMPHOMA TRANSLOCATION PROTEIN 1/PARACASPASE"/>
    <property type="match status" value="1"/>
</dbReference>
<evidence type="ECO:0000256" key="3">
    <source>
        <dbReference type="SAM" id="MobiDB-lite"/>
    </source>
</evidence>
<evidence type="ECO:0000256" key="1">
    <source>
        <dbReference type="ARBA" id="ARBA00010134"/>
    </source>
</evidence>
<dbReference type="STRING" id="1611254.A0A2G5TVP0"/>
<dbReference type="InterPro" id="IPR011600">
    <property type="entry name" value="Pept_C14_caspase"/>
</dbReference>
<evidence type="ECO:0000259" key="5">
    <source>
        <dbReference type="PROSITE" id="PS50208"/>
    </source>
</evidence>